<keyword evidence="1" id="KW-0675">Receptor</keyword>
<name>A0A2K8GKU1_9NEOP</name>
<reference evidence="1" key="1">
    <citation type="submission" date="2016-07" db="EMBL/GenBank/DDBJ databases">
        <authorList>
            <person name="Wan K."/>
            <person name="Booth B."/>
            <person name="Spirohn K."/>
            <person name="Hao T."/>
            <person name="Hu Y."/>
            <person name="Calderwood M."/>
            <person name="Hill D."/>
            <person name="Mohr S."/>
            <person name="Vidal M."/>
            <person name="Celniker S."/>
            <person name="Perrimon N."/>
        </authorList>
    </citation>
    <scope>NUCLEOTIDE SEQUENCE</scope>
</reference>
<dbReference type="AlphaFoldDB" id="A0A2K8GKU1"/>
<protein>
    <submittedName>
        <fullName evidence="1">Odorant Receptor 35</fullName>
    </submittedName>
</protein>
<sequence>MMVRSRRPIELTAGGFATLSLECFMSIVQVSYSYFTVLQQVEE</sequence>
<evidence type="ECO:0000313" key="1">
    <source>
        <dbReference type="EMBL" id="ARO70247.1"/>
    </source>
</evidence>
<reference evidence="1" key="2">
    <citation type="journal article" date="2017" name="Front. Physiol.">
        <title>Identification and Expression Profiling of Chemosensory Genes in Dendrolimus punctatus Walker.</title>
        <authorList>
            <person name="Zhang S.F."/>
            <person name="Liu H.H."/>
            <person name="Kong X.B."/>
            <person name="Wang H.B."/>
            <person name="Liu F."/>
            <person name="Zhang Z."/>
        </authorList>
    </citation>
    <scope>NUCLEOTIDE SEQUENCE</scope>
</reference>
<accession>A0A2K8GKU1</accession>
<organism evidence="1">
    <name type="scientific">Dendrolimus punctatus</name>
    <name type="common">masson pine moth</name>
    <dbReference type="NCBI Taxonomy" id="238572"/>
    <lineage>
        <taxon>Eukaryota</taxon>
        <taxon>Metazoa</taxon>
        <taxon>Ecdysozoa</taxon>
        <taxon>Arthropoda</taxon>
        <taxon>Hexapoda</taxon>
        <taxon>Insecta</taxon>
        <taxon>Pterygota</taxon>
        <taxon>Neoptera</taxon>
        <taxon>Endopterygota</taxon>
        <taxon>Lepidoptera</taxon>
        <taxon>Glossata</taxon>
        <taxon>Ditrysia</taxon>
        <taxon>Bombycoidea</taxon>
        <taxon>Lasiocampidae</taxon>
        <taxon>Dendrolimus</taxon>
    </lineage>
</organism>
<gene>
    <name evidence="1" type="primary">OR25</name>
</gene>
<dbReference type="EMBL" id="KX585354">
    <property type="protein sequence ID" value="ARO70247.1"/>
    <property type="molecule type" value="mRNA"/>
</dbReference>
<proteinExistence type="evidence at transcript level"/>